<evidence type="ECO:0000313" key="9">
    <source>
        <dbReference type="EMBL" id="GAX10094.1"/>
    </source>
</evidence>
<evidence type="ECO:0000256" key="2">
    <source>
        <dbReference type="ARBA" id="ARBA00007647"/>
    </source>
</evidence>
<keyword evidence="3" id="KW-0328">Glycosyltransferase</keyword>
<dbReference type="InParanoid" id="A0A1Z5J7X2"/>
<dbReference type="GO" id="GO:0016020">
    <property type="term" value="C:membrane"/>
    <property type="evidence" value="ECO:0007669"/>
    <property type="project" value="UniProtKB-SubCell"/>
</dbReference>
<proteinExistence type="inferred from homology"/>
<evidence type="ECO:0000256" key="6">
    <source>
        <dbReference type="ARBA" id="ARBA00022989"/>
    </source>
</evidence>
<evidence type="ECO:0000256" key="1">
    <source>
        <dbReference type="ARBA" id="ARBA00004167"/>
    </source>
</evidence>
<dbReference type="PANTHER" id="PTHR21461:SF69">
    <property type="entry name" value="GLYCOSYLTRANSFERASE FAMILY 92 PROTEIN"/>
    <property type="match status" value="1"/>
</dbReference>
<keyword evidence="4" id="KW-0808">Transferase</keyword>
<evidence type="ECO:0000313" key="10">
    <source>
        <dbReference type="Proteomes" id="UP000198406"/>
    </source>
</evidence>
<accession>A0A1Z5J7X2</accession>
<keyword evidence="7 8" id="KW-0472">Membrane</keyword>
<dbReference type="InterPro" id="IPR008166">
    <property type="entry name" value="Glyco_transf_92"/>
</dbReference>
<dbReference type="Proteomes" id="UP000198406">
    <property type="component" value="Unassembled WGS sequence"/>
</dbReference>
<keyword evidence="10" id="KW-1185">Reference proteome</keyword>
<dbReference type="PANTHER" id="PTHR21461">
    <property type="entry name" value="GLYCOSYLTRANSFERASE FAMILY 92 PROTEIN"/>
    <property type="match status" value="1"/>
</dbReference>
<comment type="similarity">
    <text evidence="2">Belongs to the glycosyltransferase 92 family.</text>
</comment>
<dbReference type="GO" id="GO:0016757">
    <property type="term" value="F:glycosyltransferase activity"/>
    <property type="evidence" value="ECO:0007669"/>
    <property type="project" value="UniProtKB-KW"/>
</dbReference>
<protein>
    <recommendedName>
        <fullName evidence="11">Glycosyltransferase family 92 protein</fullName>
    </recommendedName>
</protein>
<evidence type="ECO:0000256" key="4">
    <source>
        <dbReference type="ARBA" id="ARBA00022679"/>
    </source>
</evidence>
<evidence type="ECO:0000256" key="7">
    <source>
        <dbReference type="ARBA" id="ARBA00023136"/>
    </source>
</evidence>
<evidence type="ECO:0000256" key="5">
    <source>
        <dbReference type="ARBA" id="ARBA00022692"/>
    </source>
</evidence>
<sequence>MVLPAQKARQGLLRRTACLRFCLRRCTGGVFLVCFLAWMNLNVTLIHYQKPEEHVPADKGHFDNGRRESKRNMIVHKMEVQGVTTNSAQAKVEHPSNLSNKKVLTFYLEPPSTMSDTKPLPMRQTSADILQKIEFPQARVNCTNGFLIQFPTDEFPESDPFLPWIHDYFVDTSVGNKSWSVKFVAQNRRRCDTGQGKESEMKFWEPQMALFQPLPIQIVGNNEYRLSSLEEATVRETRFICRFHDDKGNSEVSFSEYPFNYEYINWRKHREQSMFSFEGPDVGLFEFSQLLFSCPVPVAFRNSMKVHNYRIHFWMDLIPIRTLARHGERLLGELHVGHDEFQNLKPFDTLKAFGDSHFLPDPADSGRIANLPICPSDASIPSSHEIARNEHDKIVGKKHTLVLCTWTAASYHRRGDRIAVTDAPTRLREWIMFHKLAGVDHIVIYDNSQISVEDDEVHASLKQITSSFPDFVTYNPWPFKVCNNNRPNNKNPGERSSQYAAESSCRERYGPSTHWMAFIDTDEYLVPMINGTWKDLLTNIMQSSPQTKVLKMKSSRGRPREDLMEELADQNDCGIEPQRKRKDPLDPCLVPRRNETFLRVYNCDYIKPPRPDRFARAMKQIYQPSFVLSHFVHYSTITKDIARYHKDWVYGSDRPFSRRVHDYEWGDRFLDELNEGVLVHTKSVLPYETMTRSANCRGGKQHRGCAVGRACPESTIFNDTIHQENLFVDESGNFCNCWINQKVESIWVKRLEEALFGT</sequence>
<comment type="subcellular location">
    <subcellularLocation>
        <location evidence="1">Membrane</location>
        <topology evidence="1">Single-pass membrane protein</topology>
    </subcellularLocation>
</comment>
<dbReference type="AlphaFoldDB" id="A0A1Z5J7X2"/>
<reference evidence="9 10" key="1">
    <citation type="journal article" date="2015" name="Plant Cell">
        <title>Oil accumulation by the oleaginous diatom Fistulifera solaris as revealed by the genome and transcriptome.</title>
        <authorList>
            <person name="Tanaka T."/>
            <person name="Maeda Y."/>
            <person name="Veluchamy A."/>
            <person name="Tanaka M."/>
            <person name="Abida H."/>
            <person name="Marechal E."/>
            <person name="Bowler C."/>
            <person name="Muto M."/>
            <person name="Sunaga Y."/>
            <person name="Tanaka M."/>
            <person name="Yoshino T."/>
            <person name="Taniguchi T."/>
            <person name="Fukuda Y."/>
            <person name="Nemoto M."/>
            <person name="Matsumoto M."/>
            <person name="Wong P.S."/>
            <person name="Aburatani S."/>
            <person name="Fujibuchi W."/>
        </authorList>
    </citation>
    <scope>NUCLEOTIDE SEQUENCE [LARGE SCALE GENOMIC DNA]</scope>
    <source>
        <strain evidence="9 10">JPCC DA0580</strain>
    </source>
</reference>
<evidence type="ECO:0008006" key="11">
    <source>
        <dbReference type="Google" id="ProtNLM"/>
    </source>
</evidence>
<comment type="caution">
    <text evidence="9">The sequence shown here is derived from an EMBL/GenBank/DDBJ whole genome shotgun (WGS) entry which is preliminary data.</text>
</comment>
<dbReference type="EMBL" id="BDSP01000016">
    <property type="protein sequence ID" value="GAX10094.1"/>
    <property type="molecule type" value="Genomic_DNA"/>
</dbReference>
<dbReference type="Pfam" id="PF01697">
    <property type="entry name" value="Glyco_transf_92"/>
    <property type="match status" value="1"/>
</dbReference>
<feature type="transmembrane region" description="Helical" evidence="8">
    <location>
        <begin position="21"/>
        <end position="41"/>
    </location>
</feature>
<keyword evidence="6 8" id="KW-1133">Transmembrane helix</keyword>
<evidence type="ECO:0000256" key="8">
    <source>
        <dbReference type="SAM" id="Phobius"/>
    </source>
</evidence>
<name>A0A1Z5J7X2_FISSO</name>
<keyword evidence="5 8" id="KW-0812">Transmembrane</keyword>
<organism evidence="9 10">
    <name type="scientific">Fistulifera solaris</name>
    <name type="common">Oleaginous diatom</name>
    <dbReference type="NCBI Taxonomy" id="1519565"/>
    <lineage>
        <taxon>Eukaryota</taxon>
        <taxon>Sar</taxon>
        <taxon>Stramenopiles</taxon>
        <taxon>Ochrophyta</taxon>
        <taxon>Bacillariophyta</taxon>
        <taxon>Bacillariophyceae</taxon>
        <taxon>Bacillariophycidae</taxon>
        <taxon>Naviculales</taxon>
        <taxon>Naviculaceae</taxon>
        <taxon>Fistulifera</taxon>
    </lineage>
</organism>
<evidence type="ECO:0000256" key="3">
    <source>
        <dbReference type="ARBA" id="ARBA00022676"/>
    </source>
</evidence>
<dbReference type="GO" id="GO:0005737">
    <property type="term" value="C:cytoplasm"/>
    <property type="evidence" value="ECO:0007669"/>
    <property type="project" value="TreeGrafter"/>
</dbReference>
<gene>
    <name evidence="9" type="ORF">FisN_3Lh279</name>
</gene>
<dbReference type="OrthoDB" id="2526284at2759"/>